<comment type="caution">
    <text evidence="1">The sequence shown here is derived from an EMBL/GenBank/DDBJ whole genome shotgun (WGS) entry which is preliminary data.</text>
</comment>
<sequence>MNEEEVRQAVSVALERVIDEDTDLLRFDVNERSITHCLGMYLQEAVSDPWDVDVEYNRIGEGGDVTKRLPEEMLQDDSQGTVYPDVIIHQRGSEENNLLVIEAKKSGNSSDGDRQKIRAYLQHLDYDYGLFVRFDTGQDFDELGYSCEWSYHEQ</sequence>
<evidence type="ECO:0000313" key="2">
    <source>
        <dbReference type="Proteomes" id="UP000608850"/>
    </source>
</evidence>
<keyword evidence="2" id="KW-1185">Reference proteome</keyword>
<gene>
    <name evidence="1" type="ORF">GCM10009021_04750</name>
</gene>
<evidence type="ECO:0000313" key="1">
    <source>
        <dbReference type="EMBL" id="GGN08385.1"/>
    </source>
</evidence>
<proteinExistence type="predicted"/>
<protein>
    <recommendedName>
        <fullName evidence="3">Type I restriction enzyme R protein N-terminal domain-containing protein</fullName>
    </recommendedName>
</protein>
<evidence type="ECO:0008006" key="3">
    <source>
        <dbReference type="Google" id="ProtNLM"/>
    </source>
</evidence>
<name>A0A830G8P6_9EURY</name>
<dbReference type="OrthoDB" id="275335at2157"/>
<dbReference type="Proteomes" id="UP000608850">
    <property type="component" value="Unassembled WGS sequence"/>
</dbReference>
<reference evidence="1 2" key="1">
    <citation type="journal article" date="2019" name="Int. J. Syst. Evol. Microbiol.">
        <title>The Global Catalogue of Microorganisms (GCM) 10K type strain sequencing project: providing services to taxonomists for standard genome sequencing and annotation.</title>
        <authorList>
            <consortium name="The Broad Institute Genomics Platform"/>
            <consortium name="The Broad Institute Genome Sequencing Center for Infectious Disease"/>
            <person name="Wu L."/>
            <person name="Ma J."/>
        </authorList>
    </citation>
    <scope>NUCLEOTIDE SEQUENCE [LARGE SCALE GENOMIC DNA]</scope>
    <source>
        <strain evidence="1 2">JCM 16331</strain>
    </source>
</reference>
<dbReference type="EMBL" id="BMOQ01000001">
    <property type="protein sequence ID" value="GGN08385.1"/>
    <property type="molecule type" value="Genomic_DNA"/>
</dbReference>
<organism evidence="1 2">
    <name type="scientific">Halarchaeum nitratireducens</name>
    <dbReference type="NCBI Taxonomy" id="489913"/>
    <lineage>
        <taxon>Archaea</taxon>
        <taxon>Methanobacteriati</taxon>
        <taxon>Methanobacteriota</taxon>
        <taxon>Stenosarchaea group</taxon>
        <taxon>Halobacteria</taxon>
        <taxon>Halobacteriales</taxon>
        <taxon>Halobacteriaceae</taxon>
    </lineage>
</organism>
<dbReference type="AlphaFoldDB" id="A0A830G8P6"/>
<accession>A0A830G8P6</accession>
<dbReference type="RefSeq" id="WP_188876899.1">
    <property type="nucleotide sequence ID" value="NZ_BMOQ01000001.1"/>
</dbReference>